<dbReference type="Gene3D" id="3.90.1590.10">
    <property type="entry name" value="glutathione-dependent formaldehyde- activating enzyme (gfa)"/>
    <property type="match status" value="1"/>
</dbReference>
<dbReference type="PANTHER" id="PTHR33337:SF44">
    <property type="entry name" value="DUF636 DOMAIN PROTEIN (AFU_ORTHOLOGUE AFUA_1G09754)"/>
    <property type="match status" value="1"/>
</dbReference>
<name>A0A9W7XUX4_9FUNG</name>
<dbReference type="InterPro" id="IPR006913">
    <property type="entry name" value="CENP-V/GFA"/>
</dbReference>
<dbReference type="AlphaFoldDB" id="A0A9W7XUX4"/>
<evidence type="ECO:0000313" key="6">
    <source>
        <dbReference type="EMBL" id="KAJ1721321.1"/>
    </source>
</evidence>
<evidence type="ECO:0000256" key="4">
    <source>
        <dbReference type="ARBA" id="ARBA00023239"/>
    </source>
</evidence>
<dbReference type="GO" id="GO:0046872">
    <property type="term" value="F:metal ion binding"/>
    <property type="evidence" value="ECO:0007669"/>
    <property type="project" value="UniProtKB-KW"/>
</dbReference>
<keyword evidence="4" id="KW-0456">Lyase</keyword>
<evidence type="ECO:0000313" key="7">
    <source>
        <dbReference type="Proteomes" id="UP001149813"/>
    </source>
</evidence>
<organism evidence="6 7">
    <name type="scientific">Coemansia erecta</name>
    <dbReference type="NCBI Taxonomy" id="147472"/>
    <lineage>
        <taxon>Eukaryota</taxon>
        <taxon>Fungi</taxon>
        <taxon>Fungi incertae sedis</taxon>
        <taxon>Zoopagomycota</taxon>
        <taxon>Kickxellomycotina</taxon>
        <taxon>Kickxellomycetes</taxon>
        <taxon>Kickxellales</taxon>
        <taxon>Kickxellaceae</taxon>
        <taxon>Coemansia</taxon>
    </lineage>
</organism>
<evidence type="ECO:0000256" key="3">
    <source>
        <dbReference type="ARBA" id="ARBA00022833"/>
    </source>
</evidence>
<dbReference type="SUPFAM" id="SSF51316">
    <property type="entry name" value="Mss4-like"/>
    <property type="match status" value="1"/>
</dbReference>
<comment type="similarity">
    <text evidence="1">Belongs to the Gfa family.</text>
</comment>
<accession>A0A9W7XUX4</accession>
<protein>
    <recommendedName>
        <fullName evidence="5">CENP-V/GFA domain-containing protein</fullName>
    </recommendedName>
</protein>
<evidence type="ECO:0000256" key="2">
    <source>
        <dbReference type="ARBA" id="ARBA00022723"/>
    </source>
</evidence>
<dbReference type="PANTHER" id="PTHR33337">
    <property type="entry name" value="GFA DOMAIN-CONTAINING PROTEIN"/>
    <property type="match status" value="1"/>
</dbReference>
<evidence type="ECO:0000259" key="5">
    <source>
        <dbReference type="PROSITE" id="PS51891"/>
    </source>
</evidence>
<keyword evidence="7" id="KW-1185">Reference proteome</keyword>
<reference evidence="6" key="1">
    <citation type="submission" date="2022-07" db="EMBL/GenBank/DDBJ databases">
        <title>Phylogenomic reconstructions and comparative analyses of Kickxellomycotina fungi.</title>
        <authorList>
            <person name="Reynolds N.K."/>
            <person name="Stajich J.E."/>
            <person name="Barry K."/>
            <person name="Grigoriev I.V."/>
            <person name="Crous P."/>
            <person name="Smith M.E."/>
        </authorList>
    </citation>
    <scope>NUCLEOTIDE SEQUENCE</scope>
    <source>
        <strain evidence="6">NBRC 32514</strain>
    </source>
</reference>
<dbReference type="OrthoDB" id="406544at2759"/>
<dbReference type="EMBL" id="JANBOJ010000180">
    <property type="protein sequence ID" value="KAJ1721321.1"/>
    <property type="molecule type" value="Genomic_DNA"/>
</dbReference>
<gene>
    <name evidence="6" type="ORF">LPJ53_004145</name>
</gene>
<keyword evidence="2" id="KW-0479">Metal-binding</keyword>
<comment type="caution">
    <text evidence="6">The sequence shown here is derived from an EMBL/GenBank/DDBJ whole genome shotgun (WGS) entry which is preliminary data.</text>
</comment>
<dbReference type="Pfam" id="PF04828">
    <property type="entry name" value="GFA"/>
    <property type="match status" value="1"/>
</dbReference>
<evidence type="ECO:0000256" key="1">
    <source>
        <dbReference type="ARBA" id="ARBA00005495"/>
    </source>
</evidence>
<dbReference type="InterPro" id="IPR011057">
    <property type="entry name" value="Mss4-like_sf"/>
</dbReference>
<feature type="domain" description="CENP-V/GFA" evidence="5">
    <location>
        <begin position="4"/>
        <end position="161"/>
    </location>
</feature>
<keyword evidence="3" id="KW-0862">Zinc</keyword>
<dbReference type="Proteomes" id="UP001149813">
    <property type="component" value="Unassembled WGS sequence"/>
</dbReference>
<dbReference type="PROSITE" id="PS51891">
    <property type="entry name" value="CENP_V_GFA"/>
    <property type="match status" value="1"/>
</dbReference>
<dbReference type="GO" id="GO:0016846">
    <property type="term" value="F:carbon-sulfur lyase activity"/>
    <property type="evidence" value="ECO:0007669"/>
    <property type="project" value="InterPro"/>
</dbReference>
<sequence>MKHLKGSCHCGEIEFEFDSATPVPFMRCFCSICRKTSGGGGYSINIMGLTDSLVITKGADKLKSYRAIKDKSKPPAEQTLCQDRFFCPTCASYLWAHSDEYAQWIYPYASAIDTPLKAPPSTTSLMLDSAAEWADPRKQPKRDVLNETFDEYPDYSLEMWHKKHGELA</sequence>
<proteinExistence type="inferred from homology"/>